<protein>
    <recommendedName>
        <fullName evidence="3">DUF2200 domain-containing protein</fullName>
    </recommendedName>
</protein>
<dbReference type="OrthoDB" id="3192540at2"/>
<dbReference type="RefSeq" id="WP_090472263.1">
    <property type="nucleotide sequence ID" value="NZ_FOWF01000050.1"/>
</dbReference>
<dbReference type="EMBL" id="FPBT01000047">
    <property type="protein sequence ID" value="SFU72369.1"/>
    <property type="molecule type" value="Genomic_DNA"/>
</dbReference>
<dbReference type="AlphaFoldDB" id="A0A1I7IHH8"/>
<name>A0A1I7IHH8_9FIRM</name>
<reference evidence="1 2" key="1">
    <citation type="submission" date="2016-10" db="EMBL/GenBank/DDBJ databases">
        <authorList>
            <person name="de Groot N.N."/>
        </authorList>
    </citation>
    <scope>NUCLEOTIDE SEQUENCE [LARGE SCALE GENOMIC DNA]</scope>
    <source>
        <strain evidence="1 2">KHGC13</strain>
    </source>
</reference>
<keyword evidence="2" id="KW-1185">Reference proteome</keyword>
<accession>A0A1I7IHH8</accession>
<sequence>MGRKNVFEMKLEKIYSLLTAKALKKGRTQEEVDRVIFWLTGWDMKSVDLDMPYGDFLANAPAFNPRAELIKGAVCGVRVEEIEDPLTKRMRQLDKLIDDLSKGKSMDLPDEA</sequence>
<organism evidence="1 2">
    <name type="scientific">Eubacterium pyruvativorans</name>
    <dbReference type="NCBI Taxonomy" id="155865"/>
    <lineage>
        <taxon>Bacteria</taxon>
        <taxon>Bacillati</taxon>
        <taxon>Bacillota</taxon>
        <taxon>Clostridia</taxon>
        <taxon>Eubacteriales</taxon>
        <taxon>Eubacteriaceae</taxon>
        <taxon>Eubacterium</taxon>
    </lineage>
</organism>
<evidence type="ECO:0000313" key="2">
    <source>
        <dbReference type="Proteomes" id="UP000198817"/>
    </source>
</evidence>
<dbReference type="InterPro" id="IPR023204">
    <property type="entry name" value="SP1917_dom_sf"/>
</dbReference>
<dbReference type="STRING" id="155865.SAMN05216515_1508"/>
<proteinExistence type="predicted"/>
<dbReference type="Gene3D" id="1.10.8.290">
    <property type="entry name" value="uncharacterized protein sp1917 domain"/>
    <property type="match status" value="1"/>
</dbReference>
<evidence type="ECO:0000313" key="1">
    <source>
        <dbReference type="EMBL" id="SFU72369.1"/>
    </source>
</evidence>
<gene>
    <name evidence="1" type="ORF">SAMN05216508_1479</name>
</gene>
<dbReference type="Pfam" id="PF09966">
    <property type="entry name" value="DUF2200"/>
    <property type="match status" value="1"/>
</dbReference>
<dbReference type="InterPro" id="IPR014580">
    <property type="entry name" value="UCP033199"/>
</dbReference>
<evidence type="ECO:0008006" key="3">
    <source>
        <dbReference type="Google" id="ProtNLM"/>
    </source>
</evidence>
<dbReference type="Proteomes" id="UP000198817">
    <property type="component" value="Unassembled WGS sequence"/>
</dbReference>